<proteinExistence type="predicted"/>
<organism evidence="1">
    <name type="scientific">Cryptosporidium canis</name>
    <dbReference type="NCBI Taxonomy" id="195482"/>
    <lineage>
        <taxon>Eukaryota</taxon>
        <taxon>Sar</taxon>
        <taxon>Alveolata</taxon>
        <taxon>Apicomplexa</taxon>
        <taxon>Conoidasida</taxon>
        <taxon>Coccidia</taxon>
        <taxon>Eucoccidiorida</taxon>
        <taxon>Eimeriorina</taxon>
        <taxon>Cryptosporidiidae</taxon>
        <taxon>Cryptosporidium</taxon>
    </lineage>
</organism>
<evidence type="ECO:0000313" key="1">
    <source>
        <dbReference type="EMBL" id="KAJ1610222.1"/>
    </source>
</evidence>
<dbReference type="OrthoDB" id="337041at2759"/>
<dbReference type="AlphaFoldDB" id="A0A9D5DMS0"/>
<reference evidence="1" key="1">
    <citation type="submission" date="2022-10" db="EMBL/GenBank/DDBJ databases">
        <title>Adaptive evolution leads to modifications in subtelomeric GC content in a zoonotic Cryptosporidium species.</title>
        <authorList>
            <person name="Li J."/>
            <person name="Feng Y."/>
            <person name="Xiao L."/>
        </authorList>
    </citation>
    <scope>NUCLEOTIDE SEQUENCE</scope>
    <source>
        <strain evidence="1">33844</strain>
    </source>
</reference>
<gene>
    <name evidence="1" type="ORF">OJ253_1255</name>
</gene>
<sequence>MSQLNQELKLCGVYECNYTNTGGEIVHISPTSDYYSNLNINETITSVLLPYYIDVNFDGINQFESQYHIVLRFNNTSDNIMVRLHRMYIVHEGIPVQIHNLNCYLLGKTAKLSNDMKLSLLGSSSIKNKSQYFKSIRVVIKIDNPEHDEENTRFYNKSTIRILLDYFVDSRDLIERIRVIKDDIKNVSCTNDSNDAESEEVFSEACSEDDSFAPILLPTMGHR</sequence>
<comment type="caution">
    <text evidence="1">The sequence shown here is derived from an EMBL/GenBank/DDBJ whole genome shotgun (WGS) entry which is preliminary data.</text>
</comment>
<dbReference type="EMBL" id="JAPCXC010000026">
    <property type="protein sequence ID" value="KAJ1610222.1"/>
    <property type="molecule type" value="Genomic_DNA"/>
</dbReference>
<accession>A0A9D5DMS0</accession>
<protein>
    <submittedName>
        <fullName evidence="1">Uncharacterized protein</fullName>
    </submittedName>
</protein>
<name>A0A9D5DMS0_9CRYT</name>
<dbReference type="Proteomes" id="UP001067231">
    <property type="component" value="Unassembled WGS sequence"/>
</dbReference>